<evidence type="ECO:0000313" key="2">
    <source>
        <dbReference type="EMBL" id="TWT52226.1"/>
    </source>
</evidence>
<accession>A0A5C5WN18</accession>
<sequence length="95" mass="10536" precursor="true">MFRSNAVWLSLAVIMSVGCQSSMFAQKVNRMVGFRGEDGGRENPAEQSVDPWVQDAGTIARAEHQPEPIQDPLNIRDFFVSSKARDIERNLGVGD</sequence>
<dbReference type="RefSeq" id="WP_146510586.1">
    <property type="nucleotide sequence ID" value="NZ_SIHI01000007.1"/>
</dbReference>
<evidence type="ECO:0000256" key="1">
    <source>
        <dbReference type="SAM" id="SignalP"/>
    </source>
</evidence>
<comment type="caution">
    <text evidence="2">The sequence shown here is derived from an EMBL/GenBank/DDBJ whole genome shotgun (WGS) entry which is preliminary data.</text>
</comment>
<feature type="signal peptide" evidence="1">
    <location>
        <begin position="1"/>
        <end position="25"/>
    </location>
</feature>
<organism evidence="2 3">
    <name type="scientific">Thalassoglobus neptunius</name>
    <dbReference type="NCBI Taxonomy" id="1938619"/>
    <lineage>
        <taxon>Bacteria</taxon>
        <taxon>Pseudomonadati</taxon>
        <taxon>Planctomycetota</taxon>
        <taxon>Planctomycetia</taxon>
        <taxon>Planctomycetales</taxon>
        <taxon>Planctomycetaceae</taxon>
        <taxon>Thalassoglobus</taxon>
    </lineage>
</organism>
<proteinExistence type="predicted"/>
<name>A0A5C5WN18_9PLAN</name>
<keyword evidence="3" id="KW-1185">Reference proteome</keyword>
<feature type="chain" id="PRO_5023049152" evidence="1">
    <location>
        <begin position="26"/>
        <end position="95"/>
    </location>
</feature>
<reference evidence="2 3" key="1">
    <citation type="submission" date="2019-02" db="EMBL/GenBank/DDBJ databases">
        <title>Deep-cultivation of Planctomycetes and their phenomic and genomic characterization uncovers novel biology.</title>
        <authorList>
            <person name="Wiegand S."/>
            <person name="Jogler M."/>
            <person name="Boedeker C."/>
            <person name="Pinto D."/>
            <person name="Vollmers J."/>
            <person name="Rivas-Marin E."/>
            <person name="Kohn T."/>
            <person name="Peeters S.H."/>
            <person name="Heuer A."/>
            <person name="Rast P."/>
            <person name="Oberbeckmann S."/>
            <person name="Bunk B."/>
            <person name="Jeske O."/>
            <person name="Meyerdierks A."/>
            <person name="Storesund J.E."/>
            <person name="Kallscheuer N."/>
            <person name="Luecker S."/>
            <person name="Lage O.M."/>
            <person name="Pohl T."/>
            <person name="Merkel B.J."/>
            <person name="Hornburger P."/>
            <person name="Mueller R.-W."/>
            <person name="Bruemmer F."/>
            <person name="Labrenz M."/>
            <person name="Spormann A.M."/>
            <person name="Op Den Camp H."/>
            <person name="Overmann J."/>
            <person name="Amann R."/>
            <person name="Jetten M.S.M."/>
            <person name="Mascher T."/>
            <person name="Medema M.H."/>
            <person name="Devos D.P."/>
            <person name="Kaster A.-K."/>
            <person name="Ovreas L."/>
            <person name="Rohde M."/>
            <person name="Galperin M.Y."/>
            <person name="Jogler C."/>
        </authorList>
    </citation>
    <scope>NUCLEOTIDE SEQUENCE [LARGE SCALE GENOMIC DNA]</scope>
    <source>
        <strain evidence="2 3">KOR42</strain>
    </source>
</reference>
<gene>
    <name evidence="2" type="ORF">KOR42_30940</name>
</gene>
<dbReference type="AlphaFoldDB" id="A0A5C5WN18"/>
<dbReference type="EMBL" id="SIHI01000007">
    <property type="protein sequence ID" value="TWT52226.1"/>
    <property type="molecule type" value="Genomic_DNA"/>
</dbReference>
<dbReference type="OrthoDB" id="214874at2"/>
<dbReference type="Proteomes" id="UP000317243">
    <property type="component" value="Unassembled WGS sequence"/>
</dbReference>
<protein>
    <submittedName>
        <fullName evidence="2">Uncharacterized protein</fullName>
    </submittedName>
</protein>
<keyword evidence="1" id="KW-0732">Signal</keyword>
<evidence type="ECO:0000313" key="3">
    <source>
        <dbReference type="Proteomes" id="UP000317243"/>
    </source>
</evidence>
<dbReference type="PROSITE" id="PS51257">
    <property type="entry name" value="PROKAR_LIPOPROTEIN"/>
    <property type="match status" value="1"/>
</dbReference>